<evidence type="ECO:0000313" key="2">
    <source>
        <dbReference type="EMBL" id="PWB68488.1"/>
    </source>
</evidence>
<name>A0A855WWI3_9BACT</name>
<reference evidence="2 3" key="1">
    <citation type="journal article" date="2018" name="ISME J.">
        <title>A methanotrophic archaeon couples anaerobic oxidation of methane to Fe(III) reduction.</title>
        <authorList>
            <person name="Cai C."/>
            <person name="Leu A.O."/>
            <person name="Xie G.J."/>
            <person name="Guo J."/>
            <person name="Feng Y."/>
            <person name="Zhao J.X."/>
            <person name="Tyson G.W."/>
            <person name="Yuan Z."/>
            <person name="Hu S."/>
        </authorList>
    </citation>
    <scope>NUCLEOTIDE SEQUENCE [LARGE SCALE GENOMIC DNA]</scope>
    <source>
        <strain evidence="2">FeB_12</strain>
    </source>
</reference>
<evidence type="ECO:0008006" key="4">
    <source>
        <dbReference type="Google" id="ProtNLM"/>
    </source>
</evidence>
<comment type="caution">
    <text evidence="2">The sequence shown here is derived from an EMBL/GenBank/DDBJ whole genome shotgun (WGS) entry which is preliminary data.</text>
</comment>
<evidence type="ECO:0000256" key="1">
    <source>
        <dbReference type="SAM" id="SignalP"/>
    </source>
</evidence>
<dbReference type="Proteomes" id="UP000250918">
    <property type="component" value="Unassembled WGS sequence"/>
</dbReference>
<feature type="signal peptide" evidence="1">
    <location>
        <begin position="1"/>
        <end position="23"/>
    </location>
</feature>
<keyword evidence="1" id="KW-0732">Signal</keyword>
<accession>A0A855WWI3</accession>
<organism evidence="2 3">
    <name type="scientific">candidate division GN15 bacterium</name>
    <dbReference type="NCBI Taxonomy" id="2072418"/>
    <lineage>
        <taxon>Bacteria</taxon>
        <taxon>candidate division GN15</taxon>
    </lineage>
</organism>
<dbReference type="PROSITE" id="PS51257">
    <property type="entry name" value="PROKAR_LIPOPROTEIN"/>
    <property type="match status" value="1"/>
</dbReference>
<dbReference type="EMBL" id="PQAP01000199">
    <property type="protein sequence ID" value="PWB68488.1"/>
    <property type="molecule type" value="Genomic_DNA"/>
</dbReference>
<protein>
    <recommendedName>
        <fullName evidence="4">GWxTD domain-containing protein</fullName>
    </recommendedName>
</protein>
<gene>
    <name evidence="2" type="ORF">C3F09_11550</name>
</gene>
<sequence>MFRYLLPIAAALIACSCGTPRNATIALAESDSSAPQPVFTNYHVTAVARPESLLVRADVDIDFQNISSDTLRAVWIVQPLNNRHDNRAAGQSSHIDSVLIDEAPVSSLLITGNDSLIRIPLPASLNQGERVAVSLKVTARMAESSRSLSDESACVCFSDWLPKVVARPKGPGESGEWLAEPADYDVDITVDSGLLVVAPGDLLNDKQLFGMVPNADSIFIDVLHKPYASDGYTFSRLPSDNGEDTYVWRLRYAQSFDFLVLRNYLLDRARKGRLLIESYYPRAQAEIWQRRVAAKGLKYFKASFSPTSAEQARPLKLVVAGNRSGWFTRDIQLVAAGSKKLKLISPKPGH</sequence>
<feature type="chain" id="PRO_5033062880" description="GWxTD domain-containing protein" evidence="1">
    <location>
        <begin position="24"/>
        <end position="350"/>
    </location>
</feature>
<evidence type="ECO:0000313" key="3">
    <source>
        <dbReference type="Proteomes" id="UP000250918"/>
    </source>
</evidence>
<proteinExistence type="predicted"/>
<dbReference type="AlphaFoldDB" id="A0A855WWI3"/>